<comment type="similarity">
    <text evidence="1">Belongs to the STXBP/unc-18/SEC1 family.</text>
</comment>
<dbReference type="eggNOG" id="KOG1301">
    <property type="taxonomic scope" value="Eukaryota"/>
</dbReference>
<organism evidence="2 3">
    <name type="scientific">Huiozyma naganishii (strain ATCC MYA-139 / BCRC 22969 / CBS 8797 / KCTC 17520 / NBRC 10181 / NCYC 3082 / Yp74L-3)</name>
    <name type="common">Yeast</name>
    <name type="synonym">Kazachstania naganishii</name>
    <dbReference type="NCBI Taxonomy" id="1071383"/>
    <lineage>
        <taxon>Eukaryota</taxon>
        <taxon>Fungi</taxon>
        <taxon>Dikarya</taxon>
        <taxon>Ascomycota</taxon>
        <taxon>Saccharomycotina</taxon>
        <taxon>Saccharomycetes</taxon>
        <taxon>Saccharomycetales</taxon>
        <taxon>Saccharomycetaceae</taxon>
        <taxon>Huiozyma</taxon>
    </lineage>
</organism>
<dbReference type="InterPro" id="IPR001619">
    <property type="entry name" value="Sec1-like"/>
</dbReference>
<dbReference type="AlphaFoldDB" id="J7S3F1"/>
<dbReference type="Proteomes" id="UP000006310">
    <property type="component" value="Chromosome 1"/>
</dbReference>
<dbReference type="InterPro" id="IPR027482">
    <property type="entry name" value="Sec1-like_dom2"/>
</dbReference>
<dbReference type="GO" id="GO:0035543">
    <property type="term" value="P:positive regulation of SNARE complex assembly"/>
    <property type="evidence" value="ECO:0007669"/>
    <property type="project" value="EnsemblFungi"/>
</dbReference>
<keyword evidence="3" id="KW-1185">Reference proteome</keyword>
<protein>
    <recommendedName>
        <fullName evidence="4">Sec1-like protein</fullName>
    </recommendedName>
</protein>
<dbReference type="GeneID" id="34523591"/>
<dbReference type="GO" id="GO:0048280">
    <property type="term" value="P:vesicle fusion with Golgi apparatus"/>
    <property type="evidence" value="ECO:0007669"/>
    <property type="project" value="EnsemblFungi"/>
</dbReference>
<dbReference type="OrthoDB" id="10251230at2759"/>
<dbReference type="InterPro" id="IPR043127">
    <property type="entry name" value="Sec-1-like_dom3a"/>
</dbReference>
<dbReference type="KEGG" id="kng:KNAG_0A02670"/>
<dbReference type="Gene3D" id="3.90.830.10">
    <property type="entry name" value="Syntaxin Binding Protein 1, Chain A, domain 2"/>
    <property type="match status" value="1"/>
</dbReference>
<evidence type="ECO:0000256" key="1">
    <source>
        <dbReference type="ARBA" id="ARBA00009884"/>
    </source>
</evidence>
<dbReference type="GO" id="GO:0006890">
    <property type="term" value="P:retrograde vesicle-mediated transport, Golgi to endoplasmic reticulum"/>
    <property type="evidence" value="ECO:0007669"/>
    <property type="project" value="EnsemblFungi"/>
</dbReference>
<dbReference type="SUPFAM" id="SSF56815">
    <property type="entry name" value="Sec1/munc18-like (SM) proteins"/>
    <property type="match status" value="1"/>
</dbReference>
<name>J7S3F1_HUIN7</name>
<dbReference type="GO" id="GO:0046578">
    <property type="term" value="P:regulation of Ras protein signal transduction"/>
    <property type="evidence" value="ECO:0007669"/>
    <property type="project" value="EnsemblFungi"/>
</dbReference>
<dbReference type="Gene3D" id="1.25.40.60">
    <property type="match status" value="1"/>
</dbReference>
<evidence type="ECO:0000313" key="3">
    <source>
        <dbReference type="Proteomes" id="UP000006310"/>
    </source>
</evidence>
<dbReference type="GO" id="GO:0000139">
    <property type="term" value="C:Golgi membrane"/>
    <property type="evidence" value="ECO:0007669"/>
    <property type="project" value="EnsemblFungi"/>
</dbReference>
<dbReference type="PIRSF" id="PIRSF005715">
    <property type="entry name" value="VPS45_Sec1"/>
    <property type="match status" value="1"/>
</dbReference>
<dbReference type="GO" id="GO:0006888">
    <property type="term" value="P:endoplasmic reticulum to Golgi vesicle-mediated transport"/>
    <property type="evidence" value="ECO:0007669"/>
    <property type="project" value="EnsemblFungi"/>
</dbReference>
<proteinExistence type="inferred from homology"/>
<dbReference type="RefSeq" id="XP_022462202.1">
    <property type="nucleotide sequence ID" value="XM_022606952.1"/>
</dbReference>
<dbReference type="InterPro" id="IPR036045">
    <property type="entry name" value="Sec1-like_sf"/>
</dbReference>
<accession>J7S3F1</accession>
<evidence type="ECO:0008006" key="4">
    <source>
        <dbReference type="Google" id="ProtNLM"/>
    </source>
</evidence>
<dbReference type="PANTHER" id="PTHR11679">
    <property type="entry name" value="VESICLE PROTEIN SORTING-ASSOCIATED"/>
    <property type="match status" value="1"/>
</dbReference>
<dbReference type="Gene3D" id="3.40.50.1910">
    <property type="match status" value="1"/>
</dbReference>
<reference evidence="2 3" key="1">
    <citation type="journal article" date="2011" name="Proc. Natl. Acad. Sci. U.S.A.">
        <title>Evolutionary erosion of yeast sex chromosomes by mating-type switching accidents.</title>
        <authorList>
            <person name="Gordon J.L."/>
            <person name="Armisen D."/>
            <person name="Proux-Wera E."/>
            <person name="Oheigeartaigh S.S."/>
            <person name="Byrne K.P."/>
            <person name="Wolfe K.H."/>
        </authorList>
    </citation>
    <scope>NUCLEOTIDE SEQUENCE [LARGE SCALE GENOMIC DNA]</scope>
    <source>
        <strain evidence="3">ATCC MYA-139 / BCRC 22969 / CBS 8797 / CCRC 22969 / KCTC 17520 / NBRC 10181 / NCYC 3082</strain>
    </source>
</reference>
<dbReference type="EMBL" id="HE978314">
    <property type="protein sequence ID" value="CCK67956.1"/>
    <property type="molecule type" value="Genomic_DNA"/>
</dbReference>
<sequence length="663" mass="74047">MPSDTVHELVGKEVSLRDMQASAILKMLFLNKDTKTTNLEDTFSDQELLWKVLVLDARSTAIVSSVLRVNDLLRAGVTVHALIQQDRPALSDVPAVYFLSPTENNIGMLVQDIKDDKYAEYYVNFTSTLSRDLLESFAKQVSTTGKADRVKQVFDQYLDFVVTEPELFSLEIRNAYSQLNNVVATEETITTLCDQIAEGLFNTVMTSGSIPIIRAPKGGPAEMVAEKLGAQLRDYVINTKSASSSAAGGMPGVDSLERCVLILLDRNIDFASMFAHTWAYQCFLFDVFKLSRNTLTIQTASDTKTAGGEGEDSKGLVTKQYDIEPTDFFWLQNAYLPFTQATENLEAALNQYKAEALEITKKTGVTDLSDLDPNSGNDTVQIQDVVNKLPELTARKKILDAHFNILSTVITELGKKKLDTFFELEQDPNSSKMRTDFMNILNDKLTNNLDDKARTFIYLFLTSSNGLPKDFVQEVEQYFKSNDYDISALKYIYKLREYMQLSSMNLQNKSLEDGARKGGKPSTYSLSGLYNLTEGKLPGKVGNIISGIKNLLPEKKTIPITNVVEAIVDPTNSSQKNLETTDNYLYIDPKITRGSHTKKPKRQTYNKAIVFVVGGGNYLEYQNLQEWAHSQLHNPKKVVYGSTALATPAEFLHEMATLGSEQK</sequence>
<reference evidence="3" key="2">
    <citation type="submission" date="2012-08" db="EMBL/GenBank/DDBJ databases">
        <title>Genome sequence of Kazachstania naganishii.</title>
        <authorList>
            <person name="Gordon J.L."/>
            <person name="Armisen D."/>
            <person name="Proux-Wera E."/>
            <person name="OhEigeartaigh S.S."/>
            <person name="Byrne K.P."/>
            <person name="Wolfe K.H."/>
        </authorList>
    </citation>
    <scope>NUCLEOTIDE SEQUENCE [LARGE SCALE GENOMIC DNA]</scope>
    <source>
        <strain evidence="3">ATCC MYA-139 / BCRC 22969 / CBS 8797 / CCRC 22969 / KCTC 17520 / NBRC 10181 / NCYC 3082</strain>
    </source>
</reference>
<gene>
    <name evidence="2" type="primary">KNAG0A02670</name>
    <name evidence="2" type="ordered locus">KNAG_0A02670</name>
</gene>
<dbReference type="Gene3D" id="3.40.50.2060">
    <property type="match status" value="1"/>
</dbReference>
<dbReference type="GO" id="GO:0005783">
    <property type="term" value="C:endoplasmic reticulum"/>
    <property type="evidence" value="ECO:0007669"/>
    <property type="project" value="EnsemblFungi"/>
</dbReference>
<dbReference type="OMA" id="VNDLRAW"/>
<evidence type="ECO:0000313" key="2">
    <source>
        <dbReference type="EMBL" id="CCK67956.1"/>
    </source>
</evidence>
<dbReference type="GO" id="GO:0019905">
    <property type="term" value="F:syntaxin binding"/>
    <property type="evidence" value="ECO:0007669"/>
    <property type="project" value="EnsemblFungi"/>
</dbReference>
<dbReference type="GO" id="GO:0030134">
    <property type="term" value="C:COPII-coated ER to Golgi transport vesicle"/>
    <property type="evidence" value="ECO:0007669"/>
    <property type="project" value="EnsemblFungi"/>
</dbReference>
<dbReference type="Pfam" id="PF00995">
    <property type="entry name" value="Sec1"/>
    <property type="match status" value="1"/>
</dbReference>
<dbReference type="HOGENOM" id="CLU_016216_3_1_1"/>
<dbReference type="STRING" id="1071383.J7S3F1"/>
<dbReference type="InterPro" id="IPR043154">
    <property type="entry name" value="Sec-1-like_dom1"/>
</dbReference>